<dbReference type="Proteomes" id="UP000297716">
    <property type="component" value="Unassembled WGS sequence"/>
</dbReference>
<dbReference type="AlphaFoldDB" id="A0A4Z0YIP7"/>
<dbReference type="OrthoDB" id="4770059at2759"/>
<keyword evidence="3" id="KW-1185">Reference proteome</keyword>
<evidence type="ECO:0000313" key="2">
    <source>
        <dbReference type="EMBL" id="TGJ83774.1"/>
    </source>
</evidence>
<evidence type="ECO:0000256" key="1">
    <source>
        <dbReference type="SAM" id="MobiDB-lite"/>
    </source>
</evidence>
<feature type="region of interest" description="Disordered" evidence="1">
    <location>
        <begin position="166"/>
        <end position="224"/>
    </location>
</feature>
<accession>A0A4Z0YIP7</accession>
<feature type="compositionally biased region" description="Polar residues" evidence="1">
    <location>
        <begin position="172"/>
        <end position="188"/>
    </location>
</feature>
<sequence length="253" mass="27626">MAALTTLFTPASWCSDRFVVFIDDHALATSIIPPSSGWIDPSFTECIPTQYTTPYPTFSPGVCPVYMQIVKHTFDIHDESGIDDTRGFTPMSIDPEYLCTSSITSPMAFLLDPDVSTADVYTTLTPGLWIEHDQVTVQWELSDLELFPANVASQYKLMMDITAPPATDDTASETTEWTASQTSATTAIPTPVPTLATPISRPTTSNSRTSSLPLLGSETESRVKPTNDGELGGIVCRIIFALILFNMRMRGLV</sequence>
<gene>
    <name evidence="2" type="ORF">E0Z10_g4986</name>
</gene>
<proteinExistence type="predicted"/>
<feature type="compositionally biased region" description="Low complexity" evidence="1">
    <location>
        <begin position="197"/>
        <end position="215"/>
    </location>
</feature>
<dbReference type="EMBL" id="SKBN01000084">
    <property type="protein sequence ID" value="TGJ83774.1"/>
    <property type="molecule type" value="Genomic_DNA"/>
</dbReference>
<protein>
    <submittedName>
        <fullName evidence="2">Uncharacterized protein</fullName>
    </submittedName>
</protein>
<name>A0A4Z0YIP7_9PEZI</name>
<evidence type="ECO:0000313" key="3">
    <source>
        <dbReference type="Proteomes" id="UP000297716"/>
    </source>
</evidence>
<organism evidence="2 3">
    <name type="scientific">Xylaria hypoxylon</name>
    <dbReference type="NCBI Taxonomy" id="37992"/>
    <lineage>
        <taxon>Eukaryota</taxon>
        <taxon>Fungi</taxon>
        <taxon>Dikarya</taxon>
        <taxon>Ascomycota</taxon>
        <taxon>Pezizomycotina</taxon>
        <taxon>Sordariomycetes</taxon>
        <taxon>Xylariomycetidae</taxon>
        <taxon>Xylariales</taxon>
        <taxon>Xylariaceae</taxon>
        <taxon>Xylaria</taxon>
    </lineage>
</organism>
<reference evidence="2 3" key="1">
    <citation type="submission" date="2019-03" db="EMBL/GenBank/DDBJ databases">
        <title>Draft genome sequence of Xylaria hypoxylon DSM 108379, a ubiquitous saprotrophic-parasitic fungi on hardwood.</title>
        <authorList>
            <person name="Buettner E."/>
            <person name="Leonhardt S."/>
            <person name="Gebauer A.M."/>
            <person name="Liers C."/>
            <person name="Hofrichter M."/>
            <person name="Kellner H."/>
        </authorList>
    </citation>
    <scope>NUCLEOTIDE SEQUENCE [LARGE SCALE GENOMIC DNA]</scope>
    <source>
        <strain evidence="2 3">DSM 108379</strain>
    </source>
</reference>
<dbReference type="STRING" id="37992.A0A4Z0YIP7"/>
<comment type="caution">
    <text evidence="2">The sequence shown here is derived from an EMBL/GenBank/DDBJ whole genome shotgun (WGS) entry which is preliminary data.</text>
</comment>